<feature type="signal peptide" evidence="1">
    <location>
        <begin position="1"/>
        <end position="20"/>
    </location>
</feature>
<dbReference type="InterPro" id="IPR011990">
    <property type="entry name" value="TPR-like_helical_dom_sf"/>
</dbReference>
<evidence type="ECO:0000313" key="3">
    <source>
        <dbReference type="Proteomes" id="UP000826014"/>
    </source>
</evidence>
<evidence type="ECO:0000256" key="1">
    <source>
        <dbReference type="SAM" id="SignalP"/>
    </source>
</evidence>
<dbReference type="Gene3D" id="1.25.40.10">
    <property type="entry name" value="Tetratricopeptide repeat domain"/>
    <property type="match status" value="3"/>
</dbReference>
<sequence>MKRNTFLLLIVLLTSGYLHADPDDPVFRESIELRQIADYWKEQEYALAKERIYQFLETYPTTVFKEQLYAMLADLFVKEKNYLAAIDFYQKIPFEKKSQTSLFHNVYCLYQLGLWEEVITQAPHVMKHASTTKEQLDIVRFSFAEALMQTALKIEDSSHKKEVLLQAESEYKRLLSTRYACDSLYSLAHINVLLENPMQAAHLYLTLAEKDSENKEQYLFQAGYLQMKIDPNKAIENLEKVCSLKKEKGSQAAHLLLQILFQQREYSKILIMREKLSDLIVSDPLISYYTGKSLYQINNPDQAIFFLMQFLESPNDASYEKSAIITLISCAKMTKNWSLLEENLEYLIHSFPQDTQTLDLILMYTQLCKQEKNWGKMAEYSQKLLELSPDHPKKETLIYEQGLCSIHEQNLEQAIQKILAFLENFPHSAYAKPAWRHLLNCCMQDLKQSPLDLYSEKQAVFITHTTKALEQPELFSEEEKQKMHWLLIQSLFEQKQYQKSLDASEKYVEQYGCSADTYLFTALCQEHLGVEALQIAGNFEKALADPKSTHGRICNRKLYNLYLSAAQEMPENLSEALFLKAANCLFANIDESVELNNLDWLAHFYYQQFEIAEKENKNFYAKRAKISFEKLLDHRSLPVESWLELEVLKLCALYDSLREKAKKTPLLEMLAKQQKEFFSIEWKWQRRVLFELALSYQEQKRYKEAIKVYDNLIDSSKHVLSYYGSAALLEKARLQFSLLSEQERQEGSKTIIAICDALKEVQIRKKLLSEPLHLEAALEYIEVKTCISSSPLERKLELLLQMRDAFSLTEDPSVQYYLSTQDLFPDKMQLYQDYLSFIDLEIISIKAQLAKKNQRKNIYQKLKKNALARLDELEAKGLHDSLQMRVQLSKETLQDIL</sequence>
<organism evidence="2 3">
    <name type="scientific">Candidatus Rhabdochlamydia oedothoracis</name>
    <dbReference type="NCBI Taxonomy" id="2720720"/>
    <lineage>
        <taxon>Bacteria</taxon>
        <taxon>Pseudomonadati</taxon>
        <taxon>Chlamydiota</taxon>
        <taxon>Chlamydiia</taxon>
        <taxon>Parachlamydiales</taxon>
        <taxon>Candidatus Rhabdochlamydiaceae</taxon>
        <taxon>Candidatus Rhabdochlamydia</taxon>
    </lineage>
</organism>
<proteinExistence type="predicted"/>
<name>A0ABX8UYB4_9BACT</name>
<dbReference type="InterPro" id="IPR019734">
    <property type="entry name" value="TPR_rpt"/>
</dbReference>
<keyword evidence="3" id="KW-1185">Reference proteome</keyword>
<dbReference type="EMBL" id="CP075587">
    <property type="protein sequence ID" value="QYF47955.1"/>
    <property type="molecule type" value="Genomic_DNA"/>
</dbReference>
<keyword evidence="1" id="KW-0732">Signal</keyword>
<accession>A0ABX8UYB4</accession>
<reference evidence="2 3" key="1">
    <citation type="journal article" date="2022" name="bioRxiv">
        <title>Ecology and evolution of chlamydial symbionts of arthropods.</title>
        <authorList>
            <person name="Halter T."/>
            <person name="Koestlbacher S."/>
            <person name="Collingro A."/>
            <person name="Sixt B.S."/>
            <person name="Toenshoff E.R."/>
            <person name="Hendrickx F."/>
            <person name="Kostanjsek R."/>
            <person name="Horn M."/>
        </authorList>
    </citation>
    <scope>NUCLEOTIDE SEQUENCE [LARGE SCALE GENOMIC DNA]</scope>
    <source>
        <strain evidence="2">W744xW776</strain>
    </source>
</reference>
<gene>
    <name evidence="2" type="ORF">RHABOEDO_000023</name>
</gene>
<feature type="chain" id="PRO_5047152857" evidence="1">
    <location>
        <begin position="21"/>
        <end position="897"/>
    </location>
</feature>
<evidence type="ECO:0000313" key="2">
    <source>
        <dbReference type="EMBL" id="QYF47955.1"/>
    </source>
</evidence>
<dbReference type="Proteomes" id="UP000826014">
    <property type="component" value="Chromosome"/>
</dbReference>
<protein>
    <submittedName>
        <fullName evidence="2">Tetratricopeptide repeat</fullName>
    </submittedName>
</protein>
<dbReference type="SUPFAM" id="SSF48452">
    <property type="entry name" value="TPR-like"/>
    <property type="match status" value="3"/>
</dbReference>
<dbReference type="Pfam" id="PF13174">
    <property type="entry name" value="TPR_6"/>
    <property type="match status" value="1"/>
</dbReference>